<feature type="compositionally biased region" description="Basic and acidic residues" evidence="1">
    <location>
        <begin position="170"/>
        <end position="233"/>
    </location>
</feature>
<organism evidence="3 4">
    <name type="scientific">Halobellus clavatus</name>
    <dbReference type="NCBI Taxonomy" id="660517"/>
    <lineage>
        <taxon>Archaea</taxon>
        <taxon>Methanobacteriati</taxon>
        <taxon>Methanobacteriota</taxon>
        <taxon>Stenosarchaea group</taxon>
        <taxon>Halobacteria</taxon>
        <taxon>Halobacteriales</taxon>
        <taxon>Haloferacaceae</taxon>
        <taxon>Halobellus</taxon>
    </lineage>
</organism>
<evidence type="ECO:0000256" key="1">
    <source>
        <dbReference type="SAM" id="MobiDB-lite"/>
    </source>
</evidence>
<keyword evidence="4" id="KW-1185">Reference proteome</keyword>
<dbReference type="InterPro" id="IPR004029">
    <property type="entry name" value="UreE_N"/>
</dbReference>
<evidence type="ECO:0000259" key="2">
    <source>
        <dbReference type="SMART" id="SM00988"/>
    </source>
</evidence>
<protein>
    <submittedName>
        <fullName evidence="3">Urease accessory protein</fullName>
    </submittedName>
</protein>
<reference evidence="4" key="1">
    <citation type="submission" date="2016-10" db="EMBL/GenBank/DDBJ databases">
        <authorList>
            <person name="Varghese N."/>
            <person name="Submissions S."/>
        </authorList>
    </citation>
    <scope>NUCLEOTIDE SEQUENCE [LARGE SCALE GENOMIC DNA]</scope>
    <source>
        <strain evidence="4">CGMCC 1.10118</strain>
    </source>
</reference>
<dbReference type="InterPro" id="IPR036118">
    <property type="entry name" value="UreE_N_sf"/>
</dbReference>
<evidence type="ECO:0000313" key="3">
    <source>
        <dbReference type="EMBL" id="SDX78344.1"/>
    </source>
</evidence>
<dbReference type="Pfam" id="PF02814">
    <property type="entry name" value="UreE_N"/>
    <property type="match status" value="1"/>
</dbReference>
<dbReference type="RefSeq" id="WP_089765806.1">
    <property type="nucleotide sequence ID" value="NZ_FNPB01000002.1"/>
</dbReference>
<dbReference type="EMBL" id="FNPB01000002">
    <property type="protein sequence ID" value="SDX78344.1"/>
    <property type="molecule type" value="Genomic_DNA"/>
</dbReference>
<accession>A0A1H3EK85</accession>
<gene>
    <name evidence="3" type="ORF">SAMN04487946_102300</name>
</gene>
<feature type="region of interest" description="Disordered" evidence="1">
    <location>
        <begin position="149"/>
        <end position="233"/>
    </location>
</feature>
<evidence type="ECO:0000313" key="4">
    <source>
        <dbReference type="Proteomes" id="UP000199170"/>
    </source>
</evidence>
<feature type="domain" description="UreE urease accessory N-terminal" evidence="2">
    <location>
        <begin position="7"/>
        <end position="68"/>
    </location>
</feature>
<name>A0A1H3EK85_9EURY</name>
<dbReference type="SUPFAM" id="SSF69287">
    <property type="entry name" value="Urease metallochaperone UreE, N-terminal domain"/>
    <property type="match status" value="1"/>
</dbReference>
<dbReference type="OrthoDB" id="241983at2157"/>
<dbReference type="SMART" id="SM00988">
    <property type="entry name" value="UreE_N"/>
    <property type="match status" value="1"/>
</dbReference>
<sequence>MLLADTYLGHRDDVRPDPAGALAVTLTDEERRRSRVRTETDDGTDLGIVVGETLADGDVIATEGGRPVIVSLASKTALVVDLGDASPEELTAALALGHAAGNRHWDLAIDGGRAYFPVSEDRDRMESEIRPLLPEDATLAYDTVSPALFDDDSREQGEHAHSGAGHTHGHSHDTGAHSHSHGGETHAHEGGDHSHGHDEGTHTYEVDSHESDSHESDSHEADSHEASTPRGDR</sequence>
<dbReference type="Proteomes" id="UP000199170">
    <property type="component" value="Unassembled WGS sequence"/>
</dbReference>
<proteinExistence type="predicted"/>
<dbReference type="Gene3D" id="2.60.260.20">
    <property type="entry name" value="Urease metallochaperone UreE, N-terminal domain"/>
    <property type="match status" value="1"/>
</dbReference>
<dbReference type="STRING" id="660517.SAMN04487946_102300"/>
<dbReference type="AlphaFoldDB" id="A0A1H3EK85"/>